<gene>
    <name evidence="7" type="ORF">SAMN04488104_102921</name>
</gene>
<dbReference type="AlphaFoldDB" id="A0A1G6UNV7"/>
<comment type="subcellular location">
    <subcellularLocation>
        <location evidence="1">Membrane</location>
        <topology evidence="1">Multi-pass membrane protein</topology>
    </subcellularLocation>
</comment>
<dbReference type="GO" id="GO:0005886">
    <property type="term" value="C:plasma membrane"/>
    <property type="evidence" value="ECO:0007669"/>
    <property type="project" value="TreeGrafter"/>
</dbReference>
<sequence length="152" mass="16154">MTILILTSLLGIGLILILLEVLFIPGTTVVGIFGLVVSLAGIAYAFASFSPEIAWWIASIATLLNVAAVVYGFRSGVWDKFSLKGVMQGGTFDDRTTGLEVGMSGKALSDIKPIGKALINDQVYEVKSDSGFITVDSVITIVKVETNKIIVK</sequence>
<keyword evidence="3 5" id="KW-1133">Transmembrane helix</keyword>
<evidence type="ECO:0000256" key="1">
    <source>
        <dbReference type="ARBA" id="ARBA00004141"/>
    </source>
</evidence>
<evidence type="ECO:0000256" key="4">
    <source>
        <dbReference type="ARBA" id="ARBA00023136"/>
    </source>
</evidence>
<evidence type="ECO:0000256" key="3">
    <source>
        <dbReference type="ARBA" id="ARBA00022989"/>
    </source>
</evidence>
<dbReference type="InterPro" id="IPR052165">
    <property type="entry name" value="Membrane_assoc_protease"/>
</dbReference>
<dbReference type="Pfam" id="PF01957">
    <property type="entry name" value="NfeD"/>
    <property type="match status" value="1"/>
</dbReference>
<evidence type="ECO:0000259" key="6">
    <source>
        <dbReference type="Pfam" id="PF01957"/>
    </source>
</evidence>
<feature type="transmembrane region" description="Helical" evidence="5">
    <location>
        <begin position="53"/>
        <end position="73"/>
    </location>
</feature>
<dbReference type="OrthoDB" id="1120520at2"/>
<evidence type="ECO:0000313" key="8">
    <source>
        <dbReference type="Proteomes" id="UP000199060"/>
    </source>
</evidence>
<organism evidence="7 8">
    <name type="scientific">Algoriphagus faecimaris</name>
    <dbReference type="NCBI Taxonomy" id="686796"/>
    <lineage>
        <taxon>Bacteria</taxon>
        <taxon>Pseudomonadati</taxon>
        <taxon>Bacteroidota</taxon>
        <taxon>Cytophagia</taxon>
        <taxon>Cytophagales</taxon>
        <taxon>Cyclobacteriaceae</taxon>
        <taxon>Algoriphagus</taxon>
    </lineage>
</organism>
<protein>
    <submittedName>
        <fullName evidence="7">NfeD-like C-terminal, partner-binding</fullName>
    </submittedName>
</protein>
<feature type="transmembrane region" description="Helical" evidence="5">
    <location>
        <begin position="6"/>
        <end position="24"/>
    </location>
</feature>
<evidence type="ECO:0000256" key="2">
    <source>
        <dbReference type="ARBA" id="ARBA00022692"/>
    </source>
</evidence>
<dbReference type="RefSeq" id="WP_087940040.1">
    <property type="nucleotide sequence ID" value="NZ_FNAC01000029.1"/>
</dbReference>
<keyword evidence="8" id="KW-1185">Reference proteome</keyword>
<name>A0A1G6UNV7_9BACT</name>
<dbReference type="Proteomes" id="UP000199060">
    <property type="component" value="Unassembled WGS sequence"/>
</dbReference>
<evidence type="ECO:0000256" key="5">
    <source>
        <dbReference type="SAM" id="Phobius"/>
    </source>
</evidence>
<reference evidence="8" key="1">
    <citation type="submission" date="2016-10" db="EMBL/GenBank/DDBJ databases">
        <authorList>
            <person name="Varghese N."/>
            <person name="Submissions S."/>
        </authorList>
    </citation>
    <scope>NUCLEOTIDE SEQUENCE [LARGE SCALE GENOMIC DNA]</scope>
    <source>
        <strain evidence="8">DSM 23095</strain>
    </source>
</reference>
<dbReference type="InterPro" id="IPR012340">
    <property type="entry name" value="NA-bd_OB-fold"/>
</dbReference>
<feature type="transmembrane region" description="Helical" evidence="5">
    <location>
        <begin position="29"/>
        <end position="47"/>
    </location>
</feature>
<dbReference type="InterPro" id="IPR002810">
    <property type="entry name" value="NfeD-like_C"/>
</dbReference>
<dbReference type="Gene3D" id="2.40.50.140">
    <property type="entry name" value="Nucleic acid-binding proteins"/>
    <property type="match status" value="1"/>
</dbReference>
<dbReference type="STRING" id="686796.SAMN04488104_102921"/>
<dbReference type="PANTHER" id="PTHR33507">
    <property type="entry name" value="INNER MEMBRANE PROTEIN YBBJ"/>
    <property type="match status" value="1"/>
</dbReference>
<proteinExistence type="predicted"/>
<accession>A0A1G6UNV7</accession>
<evidence type="ECO:0000313" key="7">
    <source>
        <dbReference type="EMBL" id="SDD42235.1"/>
    </source>
</evidence>
<dbReference type="EMBL" id="FNAC01000029">
    <property type="protein sequence ID" value="SDD42235.1"/>
    <property type="molecule type" value="Genomic_DNA"/>
</dbReference>
<keyword evidence="4 5" id="KW-0472">Membrane</keyword>
<feature type="domain" description="NfeD-like C-terminal" evidence="6">
    <location>
        <begin position="101"/>
        <end position="152"/>
    </location>
</feature>
<keyword evidence="2 5" id="KW-0812">Transmembrane</keyword>
<dbReference type="PANTHER" id="PTHR33507:SF3">
    <property type="entry name" value="INNER MEMBRANE PROTEIN YBBJ"/>
    <property type="match status" value="1"/>
</dbReference>